<protein>
    <recommendedName>
        <fullName evidence="10">EGF-like domain-containing protein</fullName>
    </recommendedName>
</protein>
<comment type="caution">
    <text evidence="7">Lacks conserved residue(s) required for the propagation of feature annotation.</text>
</comment>
<dbReference type="InterPro" id="IPR000742">
    <property type="entry name" value="EGF"/>
</dbReference>
<dbReference type="PANTHER" id="PTHR14319">
    <property type="entry name" value="FIVE-SPAN TRANSMEMBRANE PROTEIN M83"/>
    <property type="match status" value="1"/>
</dbReference>
<evidence type="ECO:0000256" key="4">
    <source>
        <dbReference type="ARBA" id="ARBA00022692"/>
    </source>
</evidence>
<dbReference type="NCBIfam" id="TIGR00756">
    <property type="entry name" value="PPR"/>
    <property type="match status" value="1"/>
</dbReference>
<feature type="repeat" description="PPR" evidence="8">
    <location>
        <begin position="277"/>
        <end position="311"/>
    </location>
</feature>
<evidence type="ECO:0000256" key="6">
    <source>
        <dbReference type="ARBA" id="ARBA00023136"/>
    </source>
</evidence>
<evidence type="ECO:0000256" key="8">
    <source>
        <dbReference type="PROSITE-ProRule" id="PRU00708"/>
    </source>
</evidence>
<feature type="transmembrane region" description="Helical" evidence="9">
    <location>
        <begin position="1175"/>
        <end position="1197"/>
    </location>
</feature>
<keyword evidence="7" id="KW-0245">EGF-like domain</keyword>
<keyword evidence="4 9" id="KW-0812">Transmembrane</keyword>
<evidence type="ECO:0000313" key="12">
    <source>
        <dbReference type="Proteomes" id="UP000243217"/>
    </source>
</evidence>
<dbReference type="PANTHER" id="PTHR14319:SF3">
    <property type="entry name" value="TRANSMEMBRANE PROTEIN-LIKE PROTEIN"/>
    <property type="match status" value="1"/>
</dbReference>
<dbReference type="Pfam" id="PF12036">
    <property type="entry name" value="DUF3522"/>
    <property type="match status" value="1"/>
</dbReference>
<keyword evidence="5 9" id="KW-1133">Transmembrane helix</keyword>
<evidence type="ECO:0000313" key="11">
    <source>
        <dbReference type="EMBL" id="OQR97458.1"/>
    </source>
</evidence>
<dbReference type="Pfam" id="PF13041">
    <property type="entry name" value="PPR_2"/>
    <property type="match status" value="1"/>
</dbReference>
<name>A0A1V9ZHJ4_9STRA</name>
<dbReference type="EMBL" id="JNBS01001909">
    <property type="protein sequence ID" value="OQR97458.1"/>
    <property type="molecule type" value="Genomic_DNA"/>
</dbReference>
<dbReference type="Proteomes" id="UP000243217">
    <property type="component" value="Unassembled WGS sequence"/>
</dbReference>
<dbReference type="PROSITE" id="PS51375">
    <property type="entry name" value="PPR"/>
    <property type="match status" value="1"/>
</dbReference>
<reference evidence="11 12" key="1">
    <citation type="journal article" date="2014" name="Genome Biol. Evol.">
        <title>The secreted proteins of Achlya hypogyna and Thraustotheca clavata identify the ancestral oomycete secretome and reveal gene acquisitions by horizontal gene transfer.</title>
        <authorList>
            <person name="Misner I."/>
            <person name="Blouin N."/>
            <person name="Leonard G."/>
            <person name="Richards T.A."/>
            <person name="Lane C.E."/>
        </authorList>
    </citation>
    <scope>NUCLEOTIDE SEQUENCE [LARGE SCALE GENOMIC DNA]</scope>
    <source>
        <strain evidence="11 12">ATCC 34112</strain>
    </source>
</reference>
<dbReference type="STRING" id="74557.A0A1V9ZHJ4"/>
<comment type="subcellular location">
    <subcellularLocation>
        <location evidence="1">Cell membrane</location>
        <topology evidence="1">Multi-pass membrane protein</topology>
    </subcellularLocation>
</comment>
<dbReference type="InterPro" id="IPR021910">
    <property type="entry name" value="NGX6/PGAP6/MYMK"/>
</dbReference>
<proteinExistence type="inferred from homology"/>
<dbReference type="InterPro" id="IPR011990">
    <property type="entry name" value="TPR-like_helical_dom_sf"/>
</dbReference>
<dbReference type="Gene3D" id="1.25.40.10">
    <property type="entry name" value="Tetratricopeptide repeat domain"/>
    <property type="match status" value="2"/>
</dbReference>
<comment type="caution">
    <text evidence="11">The sequence shown here is derived from an EMBL/GenBank/DDBJ whole genome shotgun (WGS) entry which is preliminary data.</text>
</comment>
<dbReference type="InterPro" id="IPR002885">
    <property type="entry name" value="PPR_rpt"/>
</dbReference>
<gene>
    <name evidence="11" type="ORF">THRCLA_06940</name>
</gene>
<evidence type="ECO:0000256" key="5">
    <source>
        <dbReference type="ARBA" id="ARBA00022989"/>
    </source>
</evidence>
<evidence type="ECO:0000256" key="2">
    <source>
        <dbReference type="ARBA" id="ARBA00005542"/>
    </source>
</evidence>
<evidence type="ECO:0000256" key="1">
    <source>
        <dbReference type="ARBA" id="ARBA00004651"/>
    </source>
</evidence>
<keyword evidence="3" id="KW-1003">Cell membrane</keyword>
<dbReference type="PROSITE" id="PS00022">
    <property type="entry name" value="EGF_1"/>
    <property type="match status" value="1"/>
</dbReference>
<organism evidence="11 12">
    <name type="scientific">Thraustotheca clavata</name>
    <dbReference type="NCBI Taxonomy" id="74557"/>
    <lineage>
        <taxon>Eukaryota</taxon>
        <taxon>Sar</taxon>
        <taxon>Stramenopiles</taxon>
        <taxon>Oomycota</taxon>
        <taxon>Saprolegniomycetes</taxon>
        <taxon>Saprolegniales</taxon>
        <taxon>Achlyaceae</taxon>
        <taxon>Thraustotheca</taxon>
    </lineage>
</organism>
<keyword evidence="12" id="KW-1185">Reference proteome</keyword>
<sequence length="1316" mass="146732">MSALYSPSDSLSNAIKQPSGSDVRAMISDFTSTIKNQEHTSLTPAFWNSVSSTLAKCRSSDLLEAAVPLISLPTTWHSSIPHVQNEVVRILLANNKAKQALALVSSSNAFALNNRNLSRLLGACVREHGKENVEVGFALFQRALKQGTVPNMPVYHAMLLLSLKGSDQKRMDSILSHMDQAGVALDAMCHGLAIRMDCRHHNYEAALMRYNEMKQDKMRLKVTVLNELLEGVCVANQYSDAMMLFEDAVARMPSRGWNQKPLSAEEQKAMEDKKPLNEVSYNILMKMLGRQQRLDEVFKWYEDMKTKGITPSTNTINTLMHAVFHGKYRSIDSTKVYKVIATAGVVGAGTLYVSDLSEATSAIAITASVIASLGLGVYLNPFGVQKAIYPNDGTTKEPIPAAMLRRLDEEEHIGRLVYLWNELLGYGLKPDEATYDIFVRTCVRKRHPDIACQTLFDMKNLNSFAARFAQNKQDYQFELPLETTIRLLQSLVSQNLINQVDELIAFAYKTHGFDSIKNTTVNRTTRFRLIPFGAPKVTALVISRILRHWLPEHYPKDKLHSQIHDTLAFDVIQCHTVLDYLDTIDPEIRASFAFEEIQVAGNGNGYLYEVLDVSFVMVDIPCRIVFWAFLANKVDRYGKVRTDGIEYSSFDVPAGASDVTIRLVWSDLHGHVPPVVLIKFGALPTTTSYNWKFNGTSDTYYLSESIPDLHIGEYFVAVWGGATQSSIMDFGIGPSHNVWYHLKVEFTKCTHPNVIGNDCEYLAWPLAIFSTESIEMIQNQPQLSNQPFIAEGCFDQDEFYAIYTFTTLVDHFNAKFLVTVSRPSLAQSGLYWALYKNRANFIDSSTVPFYHGYGDVANKTSSLNLNTLPAGLWYLVIYYNAPDATSCSMFQGTSYKLSYELHQCTTDISSMNDCKVNQTTLDQIIINPMKNASAIDRSYLSSYPYIPVASSSLTYGIGYSLFVDRNMAGSRVIFNFIVPNTLDLTKVSIVLNCPSQKPITFIAFNATKINGLPFSIAFDLISNGNTLQDAINQTNLLTLTWPHFQPPSIGNWYITIQTTIQASWKHAFVAEMMACPPNMCGAFGTCLVKKSIQGMIYGDCLCAYGHAGAICNEVIAVQEIWHGWLLIFSNLAIAPPIAASLCRELYAEAIFFSALGIFSSAYHACDLNWYCALPFSFLMELDFALSYNSILLCLFYLSGVGHRSKIIAQAIGVIVLIILMLENPTSPGNMLIIIIIGGGQLLLAWSGMVHSLWHIFAMTAAGAFMNSRQTRFYRILDMNGANILHRNAEAKLPCAHGSSLIIPIDTPILDAPNEQM</sequence>
<evidence type="ECO:0000256" key="9">
    <source>
        <dbReference type="SAM" id="Phobius"/>
    </source>
</evidence>
<keyword evidence="6 9" id="KW-0472">Membrane</keyword>
<dbReference type="OrthoDB" id="69593at2759"/>
<dbReference type="PROSITE" id="PS50026">
    <property type="entry name" value="EGF_3"/>
    <property type="match status" value="1"/>
</dbReference>
<evidence type="ECO:0000256" key="3">
    <source>
        <dbReference type="ARBA" id="ARBA00022475"/>
    </source>
</evidence>
<feature type="disulfide bond" evidence="7">
    <location>
        <begin position="1102"/>
        <end position="1111"/>
    </location>
</feature>
<accession>A0A1V9ZHJ4</accession>
<dbReference type="GO" id="GO:0005886">
    <property type="term" value="C:plasma membrane"/>
    <property type="evidence" value="ECO:0007669"/>
    <property type="project" value="UniProtKB-SubCell"/>
</dbReference>
<evidence type="ECO:0000256" key="7">
    <source>
        <dbReference type="PROSITE-ProRule" id="PRU00076"/>
    </source>
</evidence>
<feature type="transmembrane region" description="Helical" evidence="9">
    <location>
        <begin position="1231"/>
        <end position="1264"/>
    </location>
</feature>
<feature type="domain" description="EGF-like" evidence="10">
    <location>
        <begin position="1071"/>
        <end position="1112"/>
    </location>
</feature>
<evidence type="ECO:0000259" key="10">
    <source>
        <dbReference type="PROSITE" id="PS50026"/>
    </source>
</evidence>
<keyword evidence="7" id="KW-1015">Disulfide bond</keyword>
<comment type="similarity">
    <text evidence="2">Belongs to the TMEM8 family.</text>
</comment>